<dbReference type="Proteomes" id="UP000004384">
    <property type="component" value="Unassembled WGS sequence"/>
</dbReference>
<dbReference type="AlphaFoldDB" id="C6RAG8"/>
<evidence type="ECO:0000313" key="4">
    <source>
        <dbReference type="EMBL" id="EET77069.1"/>
    </source>
</evidence>
<evidence type="ECO:0000313" key="5">
    <source>
        <dbReference type="Proteomes" id="UP000004384"/>
    </source>
</evidence>
<dbReference type="InterPro" id="IPR056303">
    <property type="entry name" value="AMIN-like"/>
</dbReference>
<keyword evidence="2" id="KW-0732">Signal</keyword>
<protein>
    <recommendedName>
        <fullName evidence="3">AMIN-like domain-containing protein</fullName>
    </recommendedName>
</protein>
<evidence type="ECO:0000259" key="3">
    <source>
        <dbReference type="Pfam" id="PF24837"/>
    </source>
</evidence>
<sequence>MNMSPSVFSRPLAVTISAGCAIALAACSDKDTTKAGALTFSEVQSATDTAEVQTSSATPATSSAPRSTSAADAEKQKLPQDSAPLAFAGMGTPSLEDQQHMPEGLGNLIPTGVRVGAHDGFTRVVIDLEGEGEPGWFTTYTDSPAHQASGKPVEVQGNTFLNLGIEGTPWPATPELKAKYMQPGTTPGAGVVSEVNYTTTFEAQTQLIIGLEKKTAYSVTYLKDPSRVVIDFQN</sequence>
<dbReference type="Gene3D" id="2.60.40.3500">
    <property type="match status" value="1"/>
</dbReference>
<evidence type="ECO:0000256" key="2">
    <source>
        <dbReference type="SAM" id="SignalP"/>
    </source>
</evidence>
<gene>
    <name evidence="4" type="ORF">CORTU0001_1597</name>
</gene>
<comment type="caution">
    <text evidence="4">The sequence shown here is derived from an EMBL/GenBank/DDBJ whole genome shotgun (WGS) entry which is preliminary data.</text>
</comment>
<accession>C6RAG8</accession>
<feature type="signal peptide" evidence="2">
    <location>
        <begin position="1"/>
        <end position="25"/>
    </location>
</feature>
<name>C6RAG8_9CORY</name>
<feature type="chain" id="PRO_5002967839" description="AMIN-like domain-containing protein" evidence="2">
    <location>
        <begin position="26"/>
        <end position="234"/>
    </location>
</feature>
<feature type="region of interest" description="Disordered" evidence="1">
    <location>
        <begin position="44"/>
        <end position="105"/>
    </location>
</feature>
<organism evidence="4 5">
    <name type="scientific">Corynebacterium tuberculostearicum SK141</name>
    <dbReference type="NCBI Taxonomy" id="553206"/>
    <lineage>
        <taxon>Bacteria</taxon>
        <taxon>Bacillati</taxon>
        <taxon>Actinomycetota</taxon>
        <taxon>Actinomycetes</taxon>
        <taxon>Mycobacteriales</taxon>
        <taxon>Corynebacteriaceae</taxon>
        <taxon>Corynebacterium</taxon>
    </lineage>
</organism>
<feature type="compositionally biased region" description="Low complexity" evidence="1">
    <location>
        <begin position="54"/>
        <end position="71"/>
    </location>
</feature>
<dbReference type="EMBL" id="ACVP01000023">
    <property type="protein sequence ID" value="EET77069.1"/>
    <property type="molecule type" value="Genomic_DNA"/>
</dbReference>
<feature type="domain" description="AMIN-like" evidence="3">
    <location>
        <begin position="110"/>
        <end position="233"/>
    </location>
</feature>
<feature type="compositionally biased region" description="Polar residues" evidence="1">
    <location>
        <begin position="44"/>
        <end position="53"/>
    </location>
</feature>
<proteinExistence type="predicted"/>
<dbReference type="Pfam" id="PF24837">
    <property type="entry name" value="AMIN-like"/>
    <property type="match status" value="1"/>
</dbReference>
<evidence type="ECO:0000256" key="1">
    <source>
        <dbReference type="SAM" id="MobiDB-lite"/>
    </source>
</evidence>
<reference evidence="4 5" key="1">
    <citation type="submission" date="2009-06" db="EMBL/GenBank/DDBJ databases">
        <authorList>
            <person name="Dodson R."/>
            <person name="Sebastian Y."/>
            <person name="Madupu R."/>
            <person name="Durkin A.S."/>
            <person name="Torralba M."/>
            <person name="Methe B."/>
            <person name="Sutton G.G."/>
            <person name="Strausberg R.L."/>
            <person name="Nelson K.E."/>
        </authorList>
    </citation>
    <scope>NUCLEOTIDE SEQUENCE [LARGE SCALE GENOMIC DNA]</scope>
    <source>
        <strain evidence="4 5">SK141</strain>
    </source>
</reference>